<feature type="transmembrane region" description="Helical" evidence="8">
    <location>
        <begin position="292"/>
        <end position="312"/>
    </location>
</feature>
<dbReference type="GO" id="GO:0016020">
    <property type="term" value="C:membrane"/>
    <property type="evidence" value="ECO:0007669"/>
    <property type="project" value="UniProtKB-SubCell"/>
</dbReference>
<feature type="transmembrane region" description="Helical" evidence="8">
    <location>
        <begin position="412"/>
        <end position="432"/>
    </location>
</feature>
<dbReference type="PANTHER" id="PTHR43791:SF91">
    <property type="entry name" value="MAJOR FACILITATOR SUPERFAMILY (MFS) PROFILE DOMAIN-CONTAINING PROTEIN-RELATED"/>
    <property type="match status" value="1"/>
</dbReference>
<feature type="transmembrane region" description="Helical" evidence="8">
    <location>
        <begin position="319"/>
        <end position="338"/>
    </location>
</feature>
<dbReference type="GO" id="GO:0022857">
    <property type="term" value="F:transmembrane transporter activity"/>
    <property type="evidence" value="ECO:0007669"/>
    <property type="project" value="InterPro"/>
</dbReference>
<organism evidence="10 11">
    <name type="scientific">Fusarium vanettenii (strain ATCC MYA-4622 / CBS 123669 / FGSC 9596 / NRRL 45880 / 77-13-4)</name>
    <name type="common">Fusarium solani subsp. pisi</name>
    <dbReference type="NCBI Taxonomy" id="660122"/>
    <lineage>
        <taxon>Eukaryota</taxon>
        <taxon>Fungi</taxon>
        <taxon>Dikarya</taxon>
        <taxon>Ascomycota</taxon>
        <taxon>Pezizomycotina</taxon>
        <taxon>Sordariomycetes</taxon>
        <taxon>Hypocreomycetidae</taxon>
        <taxon>Hypocreales</taxon>
        <taxon>Nectriaceae</taxon>
        <taxon>Fusarium</taxon>
        <taxon>Fusarium solani species complex</taxon>
        <taxon>Fusarium vanettenii</taxon>
    </lineage>
</organism>
<dbReference type="PANTHER" id="PTHR43791">
    <property type="entry name" value="PERMEASE-RELATED"/>
    <property type="match status" value="1"/>
</dbReference>
<dbReference type="Pfam" id="PF07690">
    <property type="entry name" value="MFS_1"/>
    <property type="match status" value="1"/>
</dbReference>
<evidence type="ECO:0000256" key="6">
    <source>
        <dbReference type="ARBA" id="ARBA00023180"/>
    </source>
</evidence>
<dbReference type="SUPFAM" id="SSF103473">
    <property type="entry name" value="MFS general substrate transporter"/>
    <property type="match status" value="1"/>
</dbReference>
<keyword evidence="11" id="KW-1185">Reference proteome</keyword>
<dbReference type="RefSeq" id="XP_003048194.1">
    <property type="nucleotide sequence ID" value="XM_003048148.1"/>
</dbReference>
<comment type="subcellular location">
    <subcellularLocation>
        <location evidence="1">Membrane</location>
        <topology evidence="1">Multi-pass membrane protein</topology>
    </subcellularLocation>
</comment>
<dbReference type="InParanoid" id="C7Z108"/>
<evidence type="ECO:0000256" key="8">
    <source>
        <dbReference type="SAM" id="Phobius"/>
    </source>
</evidence>
<dbReference type="AlphaFoldDB" id="C7Z108"/>
<evidence type="ECO:0000313" key="11">
    <source>
        <dbReference type="Proteomes" id="UP000005206"/>
    </source>
</evidence>
<feature type="transmembrane region" description="Helical" evidence="8">
    <location>
        <begin position="172"/>
        <end position="192"/>
    </location>
</feature>
<sequence>MANKSEFAPGEETTTPQTLGDDEAQVQTHTAEDEKRLVMKLDFYIIPLVMVLYLFSFLDRVNIGNARLYGLEEDLNLSSEQFQVAVSILFVTYLLFEVPSNLVLKLFTPRRWIAFIAAAWGLIATLMGLVNSYGALIACRLLLGAVEAGLFPGLTVYLTFFYTKQELALRVGYLFVSAAVAGALGGLLAYGIGHMDGLHGMSGWRWIMIIEGIPSFLVGIVTYFALPNDADTAYFLDDKERKLMRVRHARDLAVSLARRICSALSRTGRCFSTFLPTIIKDLGDWTVAETQLLTVPCYFLGAAAYMTTAYLSDRMQRRGLFCVIFGLISVVGYAVLLADVASGVHYFGCFLVAGGLYVVVGLPLAWLPTNSPRYGKRTTGTGMQLTWGNAAGIMSAFIYPAKDKPRYTRGHAVTLSMVALGTIIYGFLWWWYKRVNEQRQAGVMKDKHRNMREDELAELGDESPRYRYTI</sequence>
<evidence type="ECO:0000256" key="4">
    <source>
        <dbReference type="ARBA" id="ARBA00022989"/>
    </source>
</evidence>
<dbReference type="GeneID" id="9667366"/>
<evidence type="ECO:0000256" key="2">
    <source>
        <dbReference type="ARBA" id="ARBA00022448"/>
    </source>
</evidence>
<name>C7Z108_FUSV7</name>
<dbReference type="PROSITE" id="PS50850">
    <property type="entry name" value="MFS"/>
    <property type="match status" value="1"/>
</dbReference>
<feature type="transmembrane region" description="Helical" evidence="8">
    <location>
        <begin position="43"/>
        <end position="61"/>
    </location>
</feature>
<evidence type="ECO:0000256" key="3">
    <source>
        <dbReference type="ARBA" id="ARBA00022692"/>
    </source>
</evidence>
<dbReference type="FunFam" id="1.20.1250.20:FF:000068">
    <property type="entry name" value="MFS general substrate transporter"/>
    <property type="match status" value="1"/>
</dbReference>
<dbReference type="FunFam" id="1.20.1250.20:FF:000034">
    <property type="entry name" value="MFS general substrate transporter"/>
    <property type="match status" value="1"/>
</dbReference>
<evidence type="ECO:0000259" key="9">
    <source>
        <dbReference type="PROSITE" id="PS50850"/>
    </source>
</evidence>
<feature type="region of interest" description="Disordered" evidence="7">
    <location>
        <begin position="1"/>
        <end position="26"/>
    </location>
</feature>
<evidence type="ECO:0000256" key="5">
    <source>
        <dbReference type="ARBA" id="ARBA00023136"/>
    </source>
</evidence>
<keyword evidence="5 8" id="KW-0472">Membrane</keyword>
<dbReference type="HOGENOM" id="CLU_001265_0_1_1"/>
<feature type="transmembrane region" description="Helical" evidence="8">
    <location>
        <begin position="204"/>
        <end position="226"/>
    </location>
</feature>
<dbReference type="KEGG" id="nhe:NECHADRAFT_40031"/>
<keyword evidence="3 8" id="KW-0812">Transmembrane</keyword>
<proteinExistence type="predicted"/>
<dbReference type="OrthoDB" id="2962993at2759"/>
<protein>
    <recommendedName>
        <fullName evidence="9">Major facilitator superfamily (MFS) profile domain-containing protein</fullName>
    </recommendedName>
</protein>
<dbReference type="OMA" id="IYYFTRW"/>
<dbReference type="Proteomes" id="UP000005206">
    <property type="component" value="Chromosome 5"/>
</dbReference>
<keyword evidence="4 8" id="KW-1133">Transmembrane helix</keyword>
<accession>C7Z108</accession>
<feature type="transmembrane region" description="Helical" evidence="8">
    <location>
        <begin position="344"/>
        <end position="367"/>
    </location>
</feature>
<reference evidence="10 11" key="1">
    <citation type="journal article" date="2009" name="PLoS Genet.">
        <title>The genome of Nectria haematococca: contribution of supernumerary chromosomes to gene expansion.</title>
        <authorList>
            <person name="Coleman J.J."/>
            <person name="Rounsley S.D."/>
            <person name="Rodriguez-Carres M."/>
            <person name="Kuo A."/>
            <person name="Wasmann C.C."/>
            <person name="Grimwood J."/>
            <person name="Schmutz J."/>
            <person name="Taga M."/>
            <person name="White G.J."/>
            <person name="Zhou S."/>
            <person name="Schwartz D.C."/>
            <person name="Freitag M."/>
            <person name="Ma L.J."/>
            <person name="Danchin E.G."/>
            <person name="Henrissat B."/>
            <person name="Coutinho P.M."/>
            <person name="Nelson D.R."/>
            <person name="Straney D."/>
            <person name="Napoli C.A."/>
            <person name="Barker B.M."/>
            <person name="Gribskov M."/>
            <person name="Rep M."/>
            <person name="Kroken S."/>
            <person name="Molnar I."/>
            <person name="Rensing C."/>
            <person name="Kennell J.C."/>
            <person name="Zamora J."/>
            <person name="Farman M.L."/>
            <person name="Selker E.U."/>
            <person name="Salamov A."/>
            <person name="Shapiro H."/>
            <person name="Pangilinan J."/>
            <person name="Lindquist E."/>
            <person name="Lamers C."/>
            <person name="Grigoriev I.V."/>
            <person name="Geiser D.M."/>
            <person name="Covert S.F."/>
            <person name="Temporini E."/>
            <person name="Vanetten H.D."/>
        </authorList>
    </citation>
    <scope>NUCLEOTIDE SEQUENCE [LARGE SCALE GENOMIC DNA]</scope>
    <source>
        <strain evidence="11">ATCC MYA-4622 / CBS 123669 / FGSC 9596 / NRRL 45880 / 77-13-4</strain>
    </source>
</reference>
<dbReference type="EMBL" id="GG698905">
    <property type="protein sequence ID" value="EEU42481.1"/>
    <property type="molecule type" value="Genomic_DNA"/>
</dbReference>
<evidence type="ECO:0000313" key="10">
    <source>
        <dbReference type="EMBL" id="EEU42481.1"/>
    </source>
</evidence>
<gene>
    <name evidence="10" type="ORF">NECHADRAFT_40031</name>
</gene>
<dbReference type="InterPro" id="IPR036259">
    <property type="entry name" value="MFS_trans_sf"/>
</dbReference>
<keyword evidence="6" id="KW-0325">Glycoprotein</keyword>
<evidence type="ECO:0000256" key="7">
    <source>
        <dbReference type="SAM" id="MobiDB-lite"/>
    </source>
</evidence>
<dbReference type="Gene3D" id="1.20.1250.20">
    <property type="entry name" value="MFS general substrate transporter like domains"/>
    <property type="match status" value="2"/>
</dbReference>
<keyword evidence="2" id="KW-0813">Transport</keyword>
<feature type="transmembrane region" description="Helical" evidence="8">
    <location>
        <begin position="137"/>
        <end position="160"/>
    </location>
</feature>
<feature type="transmembrane region" description="Helical" evidence="8">
    <location>
        <begin position="112"/>
        <end position="130"/>
    </location>
</feature>
<dbReference type="VEuPathDB" id="FungiDB:NECHADRAFT_40031"/>
<dbReference type="eggNOG" id="KOG2533">
    <property type="taxonomic scope" value="Eukaryota"/>
</dbReference>
<dbReference type="InterPro" id="IPR011701">
    <property type="entry name" value="MFS"/>
</dbReference>
<feature type="domain" description="Major facilitator superfamily (MFS) profile" evidence="9">
    <location>
        <begin position="45"/>
        <end position="436"/>
    </location>
</feature>
<evidence type="ECO:0000256" key="1">
    <source>
        <dbReference type="ARBA" id="ARBA00004141"/>
    </source>
</evidence>
<dbReference type="InterPro" id="IPR020846">
    <property type="entry name" value="MFS_dom"/>
</dbReference>